<dbReference type="EMBL" id="FUEG01000008">
    <property type="protein sequence ID" value="SJL07677.1"/>
    <property type="molecule type" value="Genomic_DNA"/>
</dbReference>
<gene>
    <name evidence="1" type="ORF">ARMOST_11027</name>
</gene>
<accession>A0A284RFZ6</accession>
<reference evidence="2" key="1">
    <citation type="journal article" date="2017" name="Nat. Ecol. Evol.">
        <title>Genome expansion and lineage-specific genetic innovations in the forest pathogenic fungi Armillaria.</title>
        <authorList>
            <person name="Sipos G."/>
            <person name="Prasanna A.N."/>
            <person name="Walter M.C."/>
            <person name="O'Connor E."/>
            <person name="Balint B."/>
            <person name="Krizsan K."/>
            <person name="Kiss B."/>
            <person name="Hess J."/>
            <person name="Varga T."/>
            <person name="Slot J."/>
            <person name="Riley R."/>
            <person name="Boka B."/>
            <person name="Rigling D."/>
            <person name="Barry K."/>
            <person name="Lee J."/>
            <person name="Mihaltcheva S."/>
            <person name="LaButti K."/>
            <person name="Lipzen A."/>
            <person name="Waldron R."/>
            <person name="Moloney N.M."/>
            <person name="Sperisen C."/>
            <person name="Kredics L."/>
            <person name="Vagvoelgyi C."/>
            <person name="Patrignani A."/>
            <person name="Fitzpatrick D."/>
            <person name="Nagy I."/>
            <person name="Doyle S."/>
            <person name="Anderson J.B."/>
            <person name="Grigoriev I.V."/>
            <person name="Gueldener U."/>
            <person name="Muensterkoetter M."/>
            <person name="Nagy L.G."/>
        </authorList>
    </citation>
    <scope>NUCLEOTIDE SEQUENCE [LARGE SCALE GENOMIC DNA]</scope>
    <source>
        <strain evidence="2">C18/9</strain>
    </source>
</reference>
<dbReference type="Proteomes" id="UP000219338">
    <property type="component" value="Unassembled WGS sequence"/>
</dbReference>
<sequence>MLDVWNFSFVVGFGFGENASFISEKLSKIDWLHTTQVLNRSKLLTTCKMATQRTVRRNCRYQRLQDLAHHNRFVVQSKYAPMKEGFEYWTQLDDVVMLLNIDPEQQGTSCLR</sequence>
<evidence type="ECO:0000313" key="1">
    <source>
        <dbReference type="EMBL" id="SJL07677.1"/>
    </source>
</evidence>
<organism evidence="1 2">
    <name type="scientific">Armillaria ostoyae</name>
    <name type="common">Armillaria root rot fungus</name>
    <dbReference type="NCBI Taxonomy" id="47428"/>
    <lineage>
        <taxon>Eukaryota</taxon>
        <taxon>Fungi</taxon>
        <taxon>Dikarya</taxon>
        <taxon>Basidiomycota</taxon>
        <taxon>Agaricomycotina</taxon>
        <taxon>Agaricomycetes</taxon>
        <taxon>Agaricomycetidae</taxon>
        <taxon>Agaricales</taxon>
        <taxon>Marasmiineae</taxon>
        <taxon>Physalacriaceae</taxon>
        <taxon>Armillaria</taxon>
    </lineage>
</organism>
<evidence type="ECO:0000313" key="2">
    <source>
        <dbReference type="Proteomes" id="UP000219338"/>
    </source>
</evidence>
<keyword evidence="2" id="KW-1185">Reference proteome</keyword>
<proteinExistence type="predicted"/>
<protein>
    <submittedName>
        <fullName evidence="1">Uncharacterized protein</fullName>
    </submittedName>
</protein>
<name>A0A284RFZ6_ARMOS</name>
<dbReference type="AlphaFoldDB" id="A0A284RFZ6"/>